<keyword evidence="6" id="KW-1185">Reference proteome</keyword>
<dbReference type="AlphaFoldDB" id="A0ABD3GNM3"/>
<feature type="signal peptide" evidence="4">
    <location>
        <begin position="1"/>
        <end position="21"/>
    </location>
</feature>
<accession>A0ABD3GNM3</accession>
<evidence type="ECO:0000256" key="2">
    <source>
        <dbReference type="ARBA" id="ARBA00011738"/>
    </source>
</evidence>
<comment type="subcellular location">
    <subcellularLocation>
        <location evidence="4">Secreted</location>
        <location evidence="4">Extracellular space</location>
        <location evidence="4">Apoplast</location>
    </subcellularLocation>
</comment>
<dbReference type="InterPro" id="IPR044859">
    <property type="entry name" value="Allene_oxi_cyc_Dirigent"/>
</dbReference>
<evidence type="ECO:0000256" key="1">
    <source>
        <dbReference type="ARBA" id="ARBA00010746"/>
    </source>
</evidence>
<protein>
    <recommendedName>
        <fullName evidence="4">Dirigent protein</fullName>
    </recommendedName>
</protein>
<sequence length="193" mass="20585">MKLAMMLVATLALSSCGGSLAKVEKFTYYLHDKFVDPKTTVKVASGSGSLNEPSAFGDVTVFDSPLRKGVEEKSDLVGHGGGQLSSLKDGKIFITEIHDVELPDLKYSGSIAVAGRFSFSQPSWKLAITGGTGSFSGASGYFTVSLADPSPKGFVIKYEGFVVLPDLKVEDSHEALFRGFLTVIVGKGTWQNY</sequence>
<proteinExistence type="inferred from homology"/>
<dbReference type="InterPro" id="IPR004265">
    <property type="entry name" value="Dirigent"/>
</dbReference>
<dbReference type="Proteomes" id="UP001633002">
    <property type="component" value="Unassembled WGS sequence"/>
</dbReference>
<keyword evidence="4" id="KW-0732">Signal</keyword>
<evidence type="ECO:0000313" key="6">
    <source>
        <dbReference type="Proteomes" id="UP001633002"/>
    </source>
</evidence>
<organism evidence="5 6">
    <name type="scientific">Riccia sorocarpa</name>
    <dbReference type="NCBI Taxonomy" id="122646"/>
    <lineage>
        <taxon>Eukaryota</taxon>
        <taxon>Viridiplantae</taxon>
        <taxon>Streptophyta</taxon>
        <taxon>Embryophyta</taxon>
        <taxon>Marchantiophyta</taxon>
        <taxon>Marchantiopsida</taxon>
        <taxon>Marchantiidae</taxon>
        <taxon>Marchantiales</taxon>
        <taxon>Ricciaceae</taxon>
        <taxon>Riccia</taxon>
    </lineage>
</organism>
<comment type="function">
    <text evidence="4">Dirigent proteins impart stereoselectivity on the phenoxy radical-coupling reaction, yielding optically active lignans from two molecules of coniferyl alcohol in the biosynthesis of lignans, flavonolignans, and alkaloids and thus plays a central role in plant secondary metabolism.</text>
</comment>
<name>A0ABD3GNM3_9MARC</name>
<dbReference type="SUPFAM" id="SSF141493">
    <property type="entry name" value="Allene oxide cyclase-like"/>
    <property type="match status" value="1"/>
</dbReference>
<gene>
    <name evidence="5" type="ORF">R1sor_023779</name>
</gene>
<dbReference type="GO" id="GO:0048046">
    <property type="term" value="C:apoplast"/>
    <property type="evidence" value="ECO:0007669"/>
    <property type="project" value="UniProtKB-SubCell"/>
</dbReference>
<keyword evidence="3 4" id="KW-0964">Secreted</keyword>
<reference evidence="5 6" key="1">
    <citation type="submission" date="2024-09" db="EMBL/GenBank/DDBJ databases">
        <title>Chromosome-scale assembly of Riccia sorocarpa.</title>
        <authorList>
            <person name="Paukszto L."/>
        </authorList>
    </citation>
    <scope>NUCLEOTIDE SEQUENCE [LARGE SCALE GENOMIC DNA]</scope>
    <source>
        <strain evidence="5">LP-2024</strain>
        <tissue evidence="5">Aerial parts of the thallus</tissue>
    </source>
</reference>
<dbReference type="GO" id="GO:0009699">
    <property type="term" value="P:phenylpropanoid biosynthetic process"/>
    <property type="evidence" value="ECO:0007669"/>
    <property type="project" value="UniProtKB-ARBA"/>
</dbReference>
<evidence type="ECO:0000256" key="3">
    <source>
        <dbReference type="ARBA" id="ARBA00022525"/>
    </source>
</evidence>
<keyword evidence="4" id="KW-0052">Apoplast</keyword>
<evidence type="ECO:0000256" key="4">
    <source>
        <dbReference type="RuleBase" id="RU363099"/>
    </source>
</evidence>
<dbReference type="EMBL" id="JBJQOH010000007">
    <property type="protein sequence ID" value="KAL3680823.1"/>
    <property type="molecule type" value="Genomic_DNA"/>
</dbReference>
<feature type="chain" id="PRO_5044533152" description="Dirigent protein" evidence="4">
    <location>
        <begin position="22"/>
        <end position="193"/>
    </location>
</feature>
<comment type="caution">
    <text evidence="5">The sequence shown here is derived from an EMBL/GenBank/DDBJ whole genome shotgun (WGS) entry which is preliminary data.</text>
</comment>
<dbReference type="Pfam" id="PF03018">
    <property type="entry name" value="Dirigent"/>
    <property type="match status" value="1"/>
</dbReference>
<dbReference type="Gene3D" id="2.40.480.10">
    <property type="entry name" value="Allene oxide cyclase-like"/>
    <property type="match status" value="1"/>
</dbReference>
<comment type="subunit">
    <text evidence="2 4">Homodimer.</text>
</comment>
<comment type="similarity">
    <text evidence="1 4">Belongs to the plant dirigent protein family.</text>
</comment>
<dbReference type="PANTHER" id="PTHR21495">
    <property type="entry name" value="NUCLEOPORIN-RELATED"/>
    <property type="match status" value="1"/>
</dbReference>
<evidence type="ECO:0000313" key="5">
    <source>
        <dbReference type="EMBL" id="KAL3680823.1"/>
    </source>
</evidence>
<dbReference type="PROSITE" id="PS51257">
    <property type="entry name" value="PROKAR_LIPOPROTEIN"/>
    <property type="match status" value="1"/>
</dbReference>
<dbReference type="InterPro" id="IPR034871">
    <property type="entry name" value="Allene_oxi_cyc_sf"/>
</dbReference>